<dbReference type="PROSITE" id="PS50110">
    <property type="entry name" value="RESPONSE_REGULATORY"/>
    <property type="match status" value="1"/>
</dbReference>
<evidence type="ECO:0008006" key="13">
    <source>
        <dbReference type="Google" id="ProtNLM"/>
    </source>
</evidence>
<dbReference type="InterPro" id="IPR018060">
    <property type="entry name" value="HTH_AraC"/>
</dbReference>
<dbReference type="RefSeq" id="WP_109983501.1">
    <property type="nucleotide sequence ID" value="NZ_JAJUIE010000023.1"/>
</dbReference>
<protein>
    <recommendedName>
        <fullName evidence="13">DNA-binding response regulator</fullName>
    </recommendedName>
</protein>
<dbReference type="Gene3D" id="1.10.10.60">
    <property type="entry name" value="Homeodomain-like"/>
    <property type="match status" value="2"/>
</dbReference>
<dbReference type="CDD" id="cd17536">
    <property type="entry name" value="REC_YesN-like"/>
    <property type="match status" value="1"/>
</dbReference>
<evidence type="ECO:0000256" key="5">
    <source>
        <dbReference type="ARBA" id="ARBA00023015"/>
    </source>
</evidence>
<keyword evidence="3 8" id="KW-0597">Phosphoprotein</keyword>
<dbReference type="GO" id="GO:0005737">
    <property type="term" value="C:cytoplasm"/>
    <property type="evidence" value="ECO:0007669"/>
    <property type="project" value="UniProtKB-SubCell"/>
</dbReference>
<evidence type="ECO:0000256" key="3">
    <source>
        <dbReference type="ARBA" id="ARBA00022553"/>
    </source>
</evidence>
<evidence type="ECO:0000256" key="8">
    <source>
        <dbReference type="PROSITE-ProRule" id="PRU00169"/>
    </source>
</evidence>
<evidence type="ECO:0000256" key="7">
    <source>
        <dbReference type="ARBA" id="ARBA00023163"/>
    </source>
</evidence>
<keyword evidence="7" id="KW-0804">Transcription</keyword>
<evidence type="ECO:0000313" key="12">
    <source>
        <dbReference type="Proteomes" id="UP000245624"/>
    </source>
</evidence>
<dbReference type="OrthoDB" id="9794370at2"/>
<accession>A0A317L629</accession>
<dbReference type="PROSITE" id="PS01124">
    <property type="entry name" value="HTH_ARAC_FAMILY_2"/>
    <property type="match status" value="1"/>
</dbReference>
<evidence type="ECO:0000256" key="6">
    <source>
        <dbReference type="ARBA" id="ARBA00023125"/>
    </source>
</evidence>
<dbReference type="Pfam" id="PF12833">
    <property type="entry name" value="HTH_18"/>
    <property type="match status" value="1"/>
</dbReference>
<comment type="caution">
    <text evidence="11">The sequence shown here is derived from an EMBL/GenBank/DDBJ whole genome shotgun (WGS) entry which is preliminary data.</text>
</comment>
<dbReference type="Pfam" id="PF00072">
    <property type="entry name" value="Response_reg"/>
    <property type="match status" value="1"/>
</dbReference>
<dbReference type="InterPro" id="IPR051552">
    <property type="entry name" value="HptR"/>
</dbReference>
<gene>
    <name evidence="11" type="ORF">DLJ74_04310</name>
</gene>
<organism evidence="11 12">
    <name type="scientific">Gracilibacillus dipsosauri</name>
    <dbReference type="NCBI Taxonomy" id="178340"/>
    <lineage>
        <taxon>Bacteria</taxon>
        <taxon>Bacillati</taxon>
        <taxon>Bacillota</taxon>
        <taxon>Bacilli</taxon>
        <taxon>Bacillales</taxon>
        <taxon>Bacillaceae</taxon>
        <taxon>Gracilibacillus</taxon>
    </lineage>
</organism>
<dbReference type="SUPFAM" id="SSF52172">
    <property type="entry name" value="CheY-like"/>
    <property type="match status" value="1"/>
</dbReference>
<keyword evidence="2" id="KW-0963">Cytoplasm</keyword>
<keyword evidence="12" id="KW-1185">Reference proteome</keyword>
<feature type="modified residue" description="4-aspartylphosphate" evidence="8">
    <location>
        <position position="55"/>
    </location>
</feature>
<keyword evidence="4" id="KW-0902">Two-component regulatory system</keyword>
<dbReference type="GO" id="GO:0000160">
    <property type="term" value="P:phosphorelay signal transduction system"/>
    <property type="evidence" value="ECO:0007669"/>
    <property type="project" value="UniProtKB-KW"/>
</dbReference>
<keyword evidence="6" id="KW-0238">DNA-binding</keyword>
<dbReference type="SMART" id="SM00448">
    <property type="entry name" value="REC"/>
    <property type="match status" value="1"/>
</dbReference>
<dbReference type="EMBL" id="QGTD01000005">
    <property type="protein sequence ID" value="PWU69219.1"/>
    <property type="molecule type" value="Genomic_DNA"/>
</dbReference>
<evidence type="ECO:0000259" key="9">
    <source>
        <dbReference type="PROSITE" id="PS01124"/>
    </source>
</evidence>
<evidence type="ECO:0000256" key="2">
    <source>
        <dbReference type="ARBA" id="ARBA00022490"/>
    </source>
</evidence>
<dbReference type="PANTHER" id="PTHR42713:SF3">
    <property type="entry name" value="TRANSCRIPTIONAL REGULATORY PROTEIN HPTR"/>
    <property type="match status" value="1"/>
</dbReference>
<evidence type="ECO:0000256" key="1">
    <source>
        <dbReference type="ARBA" id="ARBA00004496"/>
    </source>
</evidence>
<name>A0A317L629_9BACI</name>
<evidence type="ECO:0000313" key="11">
    <source>
        <dbReference type="EMBL" id="PWU69219.1"/>
    </source>
</evidence>
<dbReference type="Gene3D" id="3.40.50.2300">
    <property type="match status" value="1"/>
</dbReference>
<keyword evidence="5" id="KW-0805">Transcription regulation</keyword>
<feature type="domain" description="Response regulatory" evidence="10">
    <location>
        <begin position="3"/>
        <end position="120"/>
    </location>
</feature>
<dbReference type="Proteomes" id="UP000245624">
    <property type="component" value="Unassembled WGS sequence"/>
</dbReference>
<dbReference type="AlphaFoldDB" id="A0A317L629"/>
<dbReference type="SMART" id="SM00342">
    <property type="entry name" value="HTH_ARAC"/>
    <property type="match status" value="1"/>
</dbReference>
<reference evidence="11 12" key="1">
    <citation type="submission" date="2018-05" db="EMBL/GenBank/DDBJ databases">
        <title>Genomic analysis of Gracilibacillus dipsosauri DD1 reveals novel features of a salt-tolerant amylase.</title>
        <authorList>
            <person name="Deutch C.E."/>
            <person name="Yang S."/>
        </authorList>
    </citation>
    <scope>NUCLEOTIDE SEQUENCE [LARGE SCALE GENOMIC DNA]</scope>
    <source>
        <strain evidence="11 12">DD1</strain>
    </source>
</reference>
<comment type="subcellular location">
    <subcellularLocation>
        <location evidence="1">Cytoplasm</location>
    </subcellularLocation>
</comment>
<evidence type="ECO:0000256" key="4">
    <source>
        <dbReference type="ARBA" id="ARBA00023012"/>
    </source>
</evidence>
<dbReference type="PANTHER" id="PTHR42713">
    <property type="entry name" value="HISTIDINE KINASE-RELATED"/>
    <property type="match status" value="1"/>
</dbReference>
<dbReference type="SUPFAM" id="SSF46689">
    <property type="entry name" value="Homeodomain-like"/>
    <property type="match status" value="1"/>
</dbReference>
<proteinExistence type="predicted"/>
<evidence type="ECO:0000259" key="10">
    <source>
        <dbReference type="PROSITE" id="PS50110"/>
    </source>
</evidence>
<sequence length="513" mass="60624">MYKVLLVDDERMILDGISMIIDWESYGVQLTGKAMNGIEALEFIEKDPPDIVITDITMPGLDGIGLVSKTRERFPAIKWIFLSGYSEFEYAQQAMRYGVRHYLLKPCNEEKISEALTEVVREKKEEDEANEYMQSIQEEALKLHHYEYEDILKKYLIYPQLSEELELQIKEIMWKKFKQPICFIVFFLEDLKEYLSLQTILEKYSLDHEDKELIGTIVGESVVIMEPFTSTTEGILKQYHQRLIRETGQHITTIISRSFTVDELLLFEFRLEHAIAQSFYASSCDFITSQNWINYQGYNQKQIKIVDIDKIIVLLKKKDISTANEFIQTFCEGLKDYNIEPKAAKGYFIQIYLLMMSKYHSNMEENRIEAITRMEDFSHIQQFQQFFHQLFETLIDQQQNPKRYSKVVKQMLECIEMELENPELSLQWIGNHCMFMNPDYLGKLFKKEVGQRFSSYVTNVRINRAVEIIETEEDVKVFELAERMGFGNNPQYFSQLFKRIKGYTPSEIIKSYD</sequence>
<dbReference type="InterPro" id="IPR001789">
    <property type="entry name" value="Sig_transdc_resp-reg_receiver"/>
</dbReference>
<dbReference type="GO" id="GO:0003700">
    <property type="term" value="F:DNA-binding transcription factor activity"/>
    <property type="evidence" value="ECO:0007669"/>
    <property type="project" value="InterPro"/>
</dbReference>
<dbReference type="InterPro" id="IPR011006">
    <property type="entry name" value="CheY-like_superfamily"/>
</dbReference>
<dbReference type="GO" id="GO:0043565">
    <property type="term" value="F:sequence-specific DNA binding"/>
    <property type="evidence" value="ECO:0007669"/>
    <property type="project" value="InterPro"/>
</dbReference>
<feature type="domain" description="HTH araC/xylS-type" evidence="9">
    <location>
        <begin position="436"/>
        <end position="511"/>
    </location>
</feature>
<dbReference type="InterPro" id="IPR009057">
    <property type="entry name" value="Homeodomain-like_sf"/>
</dbReference>